<keyword evidence="5" id="KW-1185">Reference proteome</keyword>
<evidence type="ECO:0000256" key="1">
    <source>
        <dbReference type="PROSITE-ProRule" id="PRU00042"/>
    </source>
</evidence>
<dbReference type="InterPro" id="IPR013087">
    <property type="entry name" value="Znf_C2H2_type"/>
</dbReference>
<keyword evidence="1" id="KW-0479">Metal-binding</keyword>
<accession>A0AAI9VFX6</accession>
<evidence type="ECO:0000313" key="4">
    <source>
        <dbReference type="EMBL" id="KAK1486292.1"/>
    </source>
</evidence>
<dbReference type="PROSITE" id="PS00028">
    <property type="entry name" value="ZINC_FINGER_C2H2_1"/>
    <property type="match status" value="1"/>
</dbReference>
<dbReference type="PANTHER" id="PTHR36167:SF3">
    <property type="entry name" value="C2H2 FINGER DOMAIN TRANSCRIPTION FACTOR (EUROFUNG)-RELATED"/>
    <property type="match status" value="1"/>
</dbReference>
<dbReference type="PANTHER" id="PTHR36167">
    <property type="entry name" value="C2H2 FINGER DOMAIN TRANSCRIPTION FACTOR (EUROFUNG)-RELATED"/>
    <property type="match status" value="1"/>
</dbReference>
<feature type="domain" description="C2H2-type" evidence="3">
    <location>
        <begin position="373"/>
        <end position="404"/>
    </location>
</feature>
<feature type="region of interest" description="Disordered" evidence="2">
    <location>
        <begin position="396"/>
        <end position="533"/>
    </location>
</feature>
<dbReference type="Proteomes" id="UP001239213">
    <property type="component" value="Unassembled WGS sequence"/>
</dbReference>
<comment type="caution">
    <text evidence="4">The sequence shown here is derived from an EMBL/GenBank/DDBJ whole genome shotgun (WGS) entry which is preliminary data.</text>
</comment>
<feature type="compositionally biased region" description="Pro residues" evidence="2">
    <location>
        <begin position="328"/>
        <end position="338"/>
    </location>
</feature>
<feature type="region of interest" description="Disordered" evidence="2">
    <location>
        <begin position="149"/>
        <end position="347"/>
    </location>
</feature>
<reference evidence="4" key="1">
    <citation type="submission" date="2016-11" db="EMBL/GenBank/DDBJ databases">
        <title>The genome sequence of Colletotrichum cuscutae.</title>
        <authorList>
            <person name="Baroncelli R."/>
        </authorList>
    </citation>
    <scope>NUCLEOTIDE SEQUENCE</scope>
    <source>
        <strain evidence="4">IMI 304802</strain>
    </source>
</reference>
<dbReference type="Gene3D" id="3.30.160.60">
    <property type="entry name" value="Classic Zinc Finger"/>
    <property type="match status" value="1"/>
</dbReference>
<dbReference type="GO" id="GO:0008270">
    <property type="term" value="F:zinc ion binding"/>
    <property type="evidence" value="ECO:0007669"/>
    <property type="project" value="UniProtKB-KW"/>
</dbReference>
<feature type="compositionally biased region" description="Polar residues" evidence="2">
    <location>
        <begin position="183"/>
        <end position="205"/>
    </location>
</feature>
<evidence type="ECO:0000259" key="3">
    <source>
        <dbReference type="PROSITE" id="PS50157"/>
    </source>
</evidence>
<feature type="compositionally biased region" description="Polar residues" evidence="2">
    <location>
        <begin position="149"/>
        <end position="158"/>
    </location>
</feature>
<name>A0AAI9VFX6_9PEZI</name>
<dbReference type="InterPro" id="IPR039327">
    <property type="entry name" value="CON7-like"/>
</dbReference>
<keyword evidence="1" id="KW-0862">Zinc</keyword>
<evidence type="ECO:0000313" key="5">
    <source>
        <dbReference type="Proteomes" id="UP001239213"/>
    </source>
</evidence>
<gene>
    <name evidence="4" type="ORF">CCUS01_15197</name>
</gene>
<sequence length="533" mass="57869">ATSRAHQPTHPPISPSSIRRLRTYSRTKAKVNHAPLPHEHRSISTHHSATLATVHTVYGVFLHLSLTRHDTTVPHPACRKLCWLYQILLALAAYVPLNCSMFLVPTQHQFVDNHASLLSSGSPQLGGSRPEAAAISSLLTSLSTSMERSATEYSQSGLPSPYPSNCGDTRSEGSSADHASAAQYATQQEVRPSNYSTSATPTSEYSVYPPSARSGSFPEHIQRSYHPASNHNGGSGGMAQQASSPSLPQQDGRNHQVPLAKSDHDVPIDPSIAAPSPTYAYGQHSPYGPPPGDMSHSYQHPAYQPRPDWTGYGQHSAGPLTPASHVFPPTPSSAPPQGRPSQFGNQVYSFVPIPGAQQHKRPRRRYEEIERMYKCGWNGCEKAYGTLNHLNAHVTMQSHGQKRTPEEFKEIRKEWKQRKKEEEAARKAEDERQRQAAAAAQAAAQNGSGDPQAAPDGSSSASAYAPGRQVQLPPIGYQPSQYPAPPSGGVAQQPLPEYNGSHMYSANYQPQSPYGQPNQSMYNSHNGAQASSH</sequence>
<proteinExistence type="predicted"/>
<feature type="compositionally biased region" description="Basic and acidic residues" evidence="2">
    <location>
        <begin position="403"/>
        <end position="434"/>
    </location>
</feature>
<protein>
    <recommendedName>
        <fullName evidence="3">C2H2-type domain-containing protein</fullName>
    </recommendedName>
</protein>
<feature type="non-terminal residue" evidence="4">
    <location>
        <position position="1"/>
    </location>
</feature>
<dbReference type="PROSITE" id="PS50157">
    <property type="entry name" value="ZINC_FINGER_C2H2_2"/>
    <property type="match status" value="1"/>
</dbReference>
<feature type="compositionally biased region" description="Low complexity" evidence="2">
    <location>
        <begin position="238"/>
        <end position="250"/>
    </location>
</feature>
<evidence type="ECO:0000256" key="2">
    <source>
        <dbReference type="SAM" id="MobiDB-lite"/>
    </source>
</evidence>
<dbReference type="AlphaFoldDB" id="A0AAI9VFX6"/>
<feature type="compositionally biased region" description="Polar residues" evidence="2">
    <location>
        <begin position="502"/>
        <end position="533"/>
    </location>
</feature>
<organism evidence="4 5">
    <name type="scientific">Colletotrichum cuscutae</name>
    <dbReference type="NCBI Taxonomy" id="1209917"/>
    <lineage>
        <taxon>Eukaryota</taxon>
        <taxon>Fungi</taxon>
        <taxon>Dikarya</taxon>
        <taxon>Ascomycota</taxon>
        <taxon>Pezizomycotina</taxon>
        <taxon>Sordariomycetes</taxon>
        <taxon>Hypocreomycetidae</taxon>
        <taxon>Glomerellales</taxon>
        <taxon>Glomerellaceae</taxon>
        <taxon>Colletotrichum</taxon>
        <taxon>Colletotrichum acutatum species complex</taxon>
    </lineage>
</organism>
<dbReference type="EMBL" id="MPDP01000064">
    <property type="protein sequence ID" value="KAK1486292.1"/>
    <property type="molecule type" value="Genomic_DNA"/>
</dbReference>
<keyword evidence="1" id="KW-0863">Zinc-finger</keyword>
<feature type="compositionally biased region" description="Low complexity" evidence="2">
    <location>
        <begin position="435"/>
        <end position="445"/>
    </location>
</feature>
<dbReference type="GO" id="GO:0006355">
    <property type="term" value="P:regulation of DNA-templated transcription"/>
    <property type="evidence" value="ECO:0007669"/>
    <property type="project" value="InterPro"/>
</dbReference>